<dbReference type="RefSeq" id="WP_190923217.1">
    <property type="nucleotide sequence ID" value="NZ_JACXAC010000002.1"/>
</dbReference>
<evidence type="ECO:0000313" key="4">
    <source>
        <dbReference type="Proteomes" id="UP000606003"/>
    </source>
</evidence>
<dbReference type="InterPro" id="IPR026444">
    <property type="entry name" value="Secre_tail"/>
</dbReference>
<evidence type="ECO:0000256" key="2">
    <source>
        <dbReference type="SAM" id="SignalP"/>
    </source>
</evidence>
<reference evidence="3 4" key="1">
    <citation type="submission" date="2020-09" db="EMBL/GenBank/DDBJ databases">
        <authorList>
            <person name="Kim M.K."/>
        </authorList>
    </citation>
    <scope>NUCLEOTIDE SEQUENCE [LARGE SCALE GENOMIC DNA]</scope>
    <source>
        <strain evidence="3 4">BT189</strain>
    </source>
</reference>
<accession>A0ABR8JPN8</accession>
<name>A0ABR8JPN8_9BACT</name>
<evidence type="ECO:0000256" key="1">
    <source>
        <dbReference type="SAM" id="MobiDB-lite"/>
    </source>
</evidence>
<keyword evidence="4" id="KW-1185">Reference proteome</keyword>
<comment type="caution">
    <text evidence="3">The sequence shown here is derived from an EMBL/GenBank/DDBJ whole genome shotgun (WGS) entry which is preliminary data.</text>
</comment>
<evidence type="ECO:0000313" key="3">
    <source>
        <dbReference type="EMBL" id="MBD2721957.1"/>
    </source>
</evidence>
<protein>
    <submittedName>
        <fullName evidence="3">T9SS type A sorting domain-containing protein</fullName>
    </submittedName>
</protein>
<sequence length="808" mass="84011">MKQSFMQCLVGAMLISLAALPVRAQYVFKDSPDASSNGLGPYSQNFDALAGTKATFGSNTTLPGVYAKYVLDTGTFAGVELESYTRAGTSAKLGPDDGTEGATAAGTVDADGTPHGPSWYHFGAPGGTDRALGGIAGTTTGSGKGYVGIRLKNSSTKTIVNLEIQYAMEQWYNSSQTQAANVTVDYQRTTTTTATITSLTSGTWLPIADLGVPAPSTSTAIAPRNGNAATNRRVKQTTLVGINLLAGQEIMVRFGYVFNSSTNGNGLSVDDIVITPQTNIFYSLPGDNKNLDSKNNWGTNVNGTGTAPTNFTADNTIYYVQGSTGSADRINGTWTVSGANSKIVVGTPSSPASLYVNANDLIQGTVDVGAGSTLQINQVNNNLSLGALHPSSTVEYVNGGTTNQNVKGASYGTLKLSGTGPKLLTGNVLVNAGLAFNTTGASILSLADYNLLLLKGATLTGLNGANTFFVTNGKGSLQRTVSSDGVEVLFPVGTSATSYTPALLSQTQAQSEDTYSVRVAPEAYVRYINEVGVVGTEARDRNVKKTWFVGEEVSGNSNLTLKLQWNDVDVVTGFQNSLAHINHYLNGAWDRYTAQQGASAGTVANSSVVSRTGITSFSPFAVSSLPNGSLPVVLTAFGAQRAGTAVACTWTTATEHNSRDFTVERSRNGLTFELLGRVAAQGSSSGPRAYRFADEHPLAGLAYYRLRQTDLDGTESFSQVVAVNGSAAVGMPAVVPNPGTGRFALVDADGQPLAGPAVVINTLGAVVRRVPASQAGASSFDLSDQPAGLYLVQVPTAAGTYTVRVVKN</sequence>
<proteinExistence type="predicted"/>
<dbReference type="Proteomes" id="UP000606003">
    <property type="component" value="Unassembled WGS sequence"/>
</dbReference>
<feature type="signal peptide" evidence="2">
    <location>
        <begin position="1"/>
        <end position="24"/>
    </location>
</feature>
<dbReference type="EMBL" id="JACXAC010000002">
    <property type="protein sequence ID" value="MBD2721957.1"/>
    <property type="molecule type" value="Genomic_DNA"/>
</dbReference>
<organism evidence="3 4">
    <name type="scientific">Hymenobacter armeniacus</name>
    <dbReference type="NCBI Taxonomy" id="2771358"/>
    <lineage>
        <taxon>Bacteria</taxon>
        <taxon>Pseudomonadati</taxon>
        <taxon>Bacteroidota</taxon>
        <taxon>Cytophagia</taxon>
        <taxon>Cytophagales</taxon>
        <taxon>Hymenobacteraceae</taxon>
        <taxon>Hymenobacter</taxon>
    </lineage>
</organism>
<dbReference type="NCBIfam" id="TIGR04183">
    <property type="entry name" value="Por_Secre_tail"/>
    <property type="match status" value="1"/>
</dbReference>
<feature type="compositionally biased region" description="Low complexity" evidence="1">
    <location>
        <begin position="100"/>
        <end position="113"/>
    </location>
</feature>
<feature type="region of interest" description="Disordered" evidence="1">
    <location>
        <begin position="89"/>
        <end position="113"/>
    </location>
</feature>
<gene>
    <name evidence="3" type="ORF">IC234_07440</name>
</gene>
<feature type="chain" id="PRO_5046149084" evidence="2">
    <location>
        <begin position="25"/>
        <end position="808"/>
    </location>
</feature>
<keyword evidence="2" id="KW-0732">Signal</keyword>